<reference evidence="3" key="1">
    <citation type="submission" date="2022-05" db="EMBL/GenBank/DDBJ databases">
        <title>Jatrophihabitans sp. SB3-54 whole genome sequence.</title>
        <authorList>
            <person name="Suh M.K."/>
            <person name="Eom M.K."/>
            <person name="Kim J.S."/>
            <person name="Kim H.S."/>
            <person name="Do H.E."/>
            <person name="Shin Y.K."/>
            <person name="Lee J.-S."/>
        </authorList>
    </citation>
    <scope>NUCLEOTIDE SEQUENCE</scope>
    <source>
        <strain evidence="3">SB3-54</strain>
    </source>
</reference>
<dbReference type="EMBL" id="CP097463">
    <property type="protein sequence ID" value="WAX55822.1"/>
    <property type="molecule type" value="Genomic_DNA"/>
</dbReference>
<dbReference type="Proteomes" id="UP001164693">
    <property type="component" value="Chromosome"/>
</dbReference>
<accession>A0ABY7JWW4</accession>
<dbReference type="Gene3D" id="3.30.450.380">
    <property type="match status" value="1"/>
</dbReference>
<sequence>MPGSPVATAPPDLVAELRREVGAALVEQRRRYASAGTFLSGQDERQLASSLITEAVRGYAARQLSDRSHIVPEGVQLDLSRAVWAAMFQADRLQALLDDADVENVNLVGCDATFVKYADGRKERGPATAASDEELIELVRRLGTWVGLSSRPWDITNPFLRLRLPDGSRLAAIGWVCDRPTVSIRRNRHPRVSLDDMVALGTCSPQVAAFLGASVRAGLTSAIAGDQGVGKTTLLRAMIREIPADERIFTIEASLELDVAAMGTHDDVVALEARRSYGDKYGEVTLTDLVRETLIQDASRVIVGECRGPEIIALLNATLGGSGGSLTTIHAKTATGVFNRIASFAVQSEERLSAETAHMLTADALELVVFLRSVRDPRTGVRRRVVHEIRQVDGFDRVVQSSALFTFDPSTMQAEPTDTELICAAQLIDVGYDHYAFGGAVRGWGR</sequence>
<dbReference type="RefSeq" id="WP_269442345.1">
    <property type="nucleotide sequence ID" value="NZ_CP097463.1"/>
</dbReference>
<comment type="similarity">
    <text evidence="1">Belongs to the GSP E family.</text>
</comment>
<dbReference type="Pfam" id="PF00437">
    <property type="entry name" value="T2SSE"/>
    <property type="match status" value="1"/>
</dbReference>
<keyword evidence="4" id="KW-1185">Reference proteome</keyword>
<dbReference type="CDD" id="cd01130">
    <property type="entry name" value="VirB11-like_ATPase"/>
    <property type="match status" value="1"/>
</dbReference>
<feature type="domain" description="Bacterial type II secretion system protein E" evidence="2">
    <location>
        <begin position="180"/>
        <end position="369"/>
    </location>
</feature>
<dbReference type="SUPFAM" id="SSF52540">
    <property type="entry name" value="P-loop containing nucleoside triphosphate hydrolases"/>
    <property type="match status" value="1"/>
</dbReference>
<name>A0ABY7JWW4_9ACTN</name>
<dbReference type="InterPro" id="IPR050921">
    <property type="entry name" value="T4SS_GSP_E_ATPase"/>
</dbReference>
<evidence type="ECO:0000313" key="3">
    <source>
        <dbReference type="EMBL" id="WAX55822.1"/>
    </source>
</evidence>
<gene>
    <name evidence="3" type="primary">tadA</name>
    <name evidence="3" type="ORF">M6B22_14905</name>
</gene>
<dbReference type="InterPro" id="IPR001482">
    <property type="entry name" value="T2SS/T4SS_dom"/>
</dbReference>
<evidence type="ECO:0000259" key="2">
    <source>
        <dbReference type="Pfam" id="PF00437"/>
    </source>
</evidence>
<proteinExistence type="inferred from homology"/>
<dbReference type="PANTHER" id="PTHR30486:SF6">
    <property type="entry name" value="TYPE IV PILUS RETRACTATION ATPASE PILT"/>
    <property type="match status" value="1"/>
</dbReference>
<evidence type="ECO:0000313" key="4">
    <source>
        <dbReference type="Proteomes" id="UP001164693"/>
    </source>
</evidence>
<evidence type="ECO:0000256" key="1">
    <source>
        <dbReference type="ARBA" id="ARBA00006611"/>
    </source>
</evidence>
<protein>
    <submittedName>
        <fullName evidence="3">Flp pilus assembly complex ATPase component TadA</fullName>
    </submittedName>
</protein>
<dbReference type="InterPro" id="IPR027417">
    <property type="entry name" value="P-loop_NTPase"/>
</dbReference>
<dbReference type="PANTHER" id="PTHR30486">
    <property type="entry name" value="TWITCHING MOTILITY PROTEIN PILT"/>
    <property type="match status" value="1"/>
</dbReference>
<dbReference type="Gene3D" id="3.40.50.300">
    <property type="entry name" value="P-loop containing nucleotide triphosphate hydrolases"/>
    <property type="match status" value="1"/>
</dbReference>
<organism evidence="3 4">
    <name type="scientific">Jatrophihabitans cynanchi</name>
    <dbReference type="NCBI Taxonomy" id="2944128"/>
    <lineage>
        <taxon>Bacteria</taxon>
        <taxon>Bacillati</taxon>
        <taxon>Actinomycetota</taxon>
        <taxon>Actinomycetes</taxon>
        <taxon>Jatrophihabitantales</taxon>
        <taxon>Jatrophihabitantaceae</taxon>
        <taxon>Jatrophihabitans</taxon>
    </lineage>
</organism>